<feature type="transmembrane region" description="Helical" evidence="14">
    <location>
        <begin position="796"/>
        <end position="817"/>
    </location>
</feature>
<accession>A0A163L9B0</accession>
<dbReference type="PROSITE" id="PS51186">
    <property type="entry name" value="GNAT"/>
    <property type="match status" value="1"/>
</dbReference>
<feature type="transmembrane region" description="Helical" evidence="14">
    <location>
        <begin position="984"/>
        <end position="1007"/>
    </location>
</feature>
<reference evidence="19 20" key="1">
    <citation type="journal article" date="2016" name="Sci. Rep.">
        <title>Draft genome sequencing and secretome analysis of fungal phytopathogen Ascochyta rabiei provides insight into the necrotrophic effector repertoire.</title>
        <authorList>
            <person name="Verma S."/>
            <person name="Gazara R.K."/>
            <person name="Nizam S."/>
            <person name="Parween S."/>
            <person name="Chattopadhyay D."/>
            <person name="Verma P.K."/>
        </authorList>
    </citation>
    <scope>NUCLEOTIDE SEQUENCE [LARGE SCALE GENOMIC DNA]</scope>
    <source>
        <strain evidence="19 20">ArDII</strain>
    </source>
</reference>
<comment type="subcellular location">
    <subcellularLocation>
        <location evidence="4">Cell membrane</location>
        <topology evidence="4">Multi-pass membrane protein</topology>
    </subcellularLocation>
    <subcellularLocation>
        <location evidence="3">Cell membrane</location>
        <topology evidence="3">Peripheral membrane protein</topology>
    </subcellularLocation>
</comment>
<evidence type="ECO:0000256" key="3">
    <source>
        <dbReference type="ARBA" id="ARBA00004202"/>
    </source>
</evidence>
<dbReference type="CDD" id="cd03885">
    <property type="entry name" value="M20_CPDG2"/>
    <property type="match status" value="1"/>
</dbReference>
<keyword evidence="12 14" id="KW-0472">Membrane</keyword>
<evidence type="ECO:0000256" key="11">
    <source>
        <dbReference type="ARBA" id="ARBA00022989"/>
    </source>
</evidence>
<keyword evidence="8 14" id="KW-0812">Transmembrane</keyword>
<dbReference type="SMART" id="SM00479">
    <property type="entry name" value="EXOIII"/>
    <property type="match status" value="1"/>
</dbReference>
<proteinExistence type="inferred from homology"/>
<dbReference type="InterPro" id="IPR001375">
    <property type="entry name" value="Peptidase_S9_cat"/>
</dbReference>
<dbReference type="SUPFAM" id="SSF161098">
    <property type="entry name" value="MetI-like"/>
    <property type="match status" value="2"/>
</dbReference>
<dbReference type="InterPro" id="IPR027417">
    <property type="entry name" value="P-loop_NTPase"/>
</dbReference>
<dbReference type="InterPro" id="IPR012337">
    <property type="entry name" value="RNaseH-like_sf"/>
</dbReference>
<dbReference type="Gene3D" id="3.40.190.10">
    <property type="entry name" value="Periplasmic binding protein-like II"/>
    <property type="match status" value="1"/>
</dbReference>
<sequence>MKHRFYPTLAAAAGLTLVLSACGSGGTSSGASGGEPATDGTFRFALQADPGALNPIMSAASATAELSRLAYDYLIYQDPDTSEVGPWLAEKWEETPTSASFTIRDGVTCTDGSTLTPQTVADNINFVANPDNGSQLRGSSVPTGATATADPATRTVTVTTPAPSPFLLLNVGRLPILCEAGLKDPTASNKKSLGTGMFEVTEVAANDHYTFQRREGYNWGPDGTTSDTPGVPKTVVAAMSPNVSTAANQLLSGELNAAPIAGPDKDRVAAANLDSVGRPLPAGQMYFNQIASNPTSDPAVRKALIQAVDLDDLTQVITAGHGVRATSLVAVEPRACVYDSVAGNIPDFDLTAAKATLDGAGWTAGADGKRSKDGKPLNLRLVYDGTDDPRNAAAELAQSAWSELGANVEVTGGDSNKIIDVILSGKDNSAWDIAWVQVNSSLPSTFTAYFAGPVPAAGKNFGSVSNPAYEAAATKASGLTGSDACDAWADAESELTKTIAAVPFADSVMNVYFNKAGLSFGKSLNGSALRLYQQPMSQTIEAAKPEAAPQARAKWLESDSWPAYLLRRFGTFVISLWALVTAAFLMLQLIPGDPVRLALGMNAPVELVETTRSQLGYDLPLWQQYFRFVGGLLSGNPGDSITLRTPVFEVIASRLPATLELAVLTVVTVLLVGIPIGLIFAALTRNGRRRGVEIGYTATSGTIAVIPEFMFGTALVYLFAVTFPVLPVAGRGGPESYILPVAAMSIGAIASMSRIVRAEALGVLDMDYIRTARAKRMPVARIYFRHAMPNLMTSTLTLAGLLLGGLIAGTVLIESIFAWPGMGMALVKSITEKDYPLAQTLVVIYGAIVLLINFIVDVLSTSPTAPTAAPKTPPRRHWIVGTFRTPLGILALTFLTALIALVIFGPMIWGDAAVAANPKALSQGPSSEHIFGTDAGGRDVFARTMTAARLSVLMALGAVALGVTIGLILGTLPTLAPRWVGRMVVAFLNFAIAFPGLLLAIFLLVVLGQGAGSAVIAIGLALASPFARLTYALASSVNGRDFIDAARILGVTKPGLLFRHILPNIREPLIVNASIAVGSGLVVFAGLSFLGLGIQPPAFDWGRMLNEGLSKIFVNPATALAPGIAVVLAGLTFTLLGEAIARGAGVRSPISSRLPKWKPINRKTAQADSAPTDEDAVLTVRNMSVAVPAGDDWRRPVDNISFTVHRGETVGIVGESGSGKSLSCMAIAQLTDHPTVVDAGLIEFDGTVLMKDGKRPDDAASRKVARQLGTRMAMVFQDPMSSMNPSLKVGYQVAEIGWLHEGMSKADAKKAAVERLNAVKIPDAPRRAKQYPHEFSGGMRQRAMIAMGLMGKPALIIADEPTTALDVTVQREVLGLLHEVREETGAAILLISHDMAVITGMCTRVLVMFAGEIVEDIAVDDLIAGRAKHPYTRALIAAVPTMSTDRDKPLATVDEAWQVESLDAEESTADIGLEFRDVNVHLGSGSKKFHAVKNINLDIPSGSVVGLVGESGSGKSTLARATVGLAEPSSGQILLDGVDVAHARGATARLRHRIQMVFQDPYSCLDPRMTIGQSLAEALRSTERRDKARRSRGDRAAEVARLLTTVQLPVEKAHEYPSSLSGGQRQRVALARALAAAPAVLLADEITSALDVSVQGAVLNLLVDLQKQLGLTVLHARRRDRRARAGSRRDRFAEGAVHGKAVVRDPDIRGADVPMTTPTTLDSPAAVARAEERRSARIQDYASVVTPTSIAVSASGRIAYVRTEANPAADTNEHSIWLASPQLQLTAGPADTSPAWHPVSTLLVFVRPDSSGTPQLWKVDATGGPATQLTTTAQLPLGAGAPVFSPDGARIAFSAPVDRTAAGSSCLLVAKRLNYKVDGSGVRGSVRAHLFEFDLAAGSLRQLTDGDWDASHPAYSPDGTELAFTAAMDGDADLTRASSAWTVSLTDLASAPRMLGHARGLAGPLAWTPAGDAVVAVGWHTPIIHNNELLVLHRDQRVEDRSLTSGLDRNVMPGGTGYPGGAPSFTADGDIVFCIRNHGSTELHKVDFGSGSVSPLLTGEQTVVSGLALTSGRAVVALATATSFGEVAVIDLETRAVETVTELNTELTTSVAFPVASERWFDISDGTRVQGWILRDPNVTGAGPLVLDVHGGPHNAWTGTPTVMHAYHAELVALGFTVLMINPRGSDGYGNDFFDGVRDGWGEADRADLLEPVETLVTEGMADPEQLVLTGYSYGGFMTCALTSVTDRFAVAVAGGLVCDIANTAGPSDEGILLQTVEFDPQSSRVQELSPLGRVSQVTTPTLILHGGSDVRCPVNQAEQWFGGLRLAGTPTELVVFPDASHAFVLTGRPSHRLEYSTRLVDWIERHLSPKPALTTVDPDYWQYRLDTLSAKYGVPGASLGILTTTRSGFSRTVVTSGVVSTRTGVAATPDTLFQMGSISKVWTATLIMQLVEEGLLDLDSPVRNILPDFAVADAVATETVTTRHLLTHTSGIDGDVFIDGGRGDDCVERYVASLKSTVQLFAPGTDWSYCNTGFVIAGRIIEVLRGKSWDAVLRERIIEPLGLTKTTTLPEETALHRAAVGHVGGAAVGHVGGADNLEQTPQFLIPRSMGPAGLINSTAEDLLLFAQDSMREDPILLQRSTHLAMLEERRQIGDVSSADIMGTTWLLHNWGGVLAHGHNGGTLGQQSFLRVVPSCGLAVVLMANGGAMDALSGDLLAEVIGSIGGVSVTPAFSPGDPHTRVTSSPEELDALCGLYRDAAADFVLERTGGSLTARRTDHIDPSVTAESADGLDPDHFLRQREYTIATRRKPRVSASEQPMTILRDLAERQLPQILEDAIALIEVESPSHDLEAVARSAKWTSDLVHERLSVTPESIVTEGRTHLVTRFGSSPTRLMLLGHHDTVWPIGTLTRLPAAVTDGALRGPGGLDMKLGVVQAIHALAIVRELHGDDALDGITLLVTGDEEIGSPTSRSLIEELAAGAVLVLEAGGDGGELKTIRKGVSLYRIHVAGRAAHAGLEPEKGINAAVELARLVIAINDLSSPAQATTVTPTVISAGTTTNTVPAEAFVDVDVRATSAAEQERVDANIRALQAIHPAAVVTVSGGVNRPPLEATMSAPLLALAERVALEHDLTPPVGLAVGGASDGNFTAGIGIPTLDGLGGVGGGAHAETEHALVSAIAPRTALVAGLIPDLSAVFDEIWATSPGPAHFGTAMLVALHHGGHYVVGAFSEGEMIGGCVGFFVEPLGEVLHSHIAGVLPGHAGKGIGRALKHHQRDWCIERGVRTIRWTFDPLVARNAYFNIQRLGAEPAEYNPDFYGSMADGINAGDASDRMLVSWDLDVDGSPSSTVAVNDTFKVLQPTEDGTPRMLPIPPDCVDIAVGIPRDIEHLRTVDRASAFAWRHALREYLEPLIASKEWQSTGFDPSGYYMFTKICETTGEEQLERNTLVLKVSGTTDGPNGPVETVGWGECGSLSDPYYNSEYTAGARAMLREYLVPTLRKSQSDQPLSAETVGSVLHHVVGHQMSKSAIEMAILDAELRARGQSFARYLGATRTRVPSGVSVGIQDSIPQLLETVGNYLSQGYVRIKLKIKPGWDIAPVAAVRKEFGYDVPLQVDANAAYTLVDAQLLRRLDEFALLLIEQPLAEDDLVQHAKLAQSLSTPICLDESVESAKDAADAITLGAASVINIKPSRVGGYLEAKRIHDLASAHGIAVWCGGMLETGIGRAANAALAALDGFTLPGDISASDRFYKEDITEPFVIEDGHIAVPQGPGFGVTPREDVMDRFTVGTEILPPMSSWSDRPICAFDLETTGRDPSTARIVSACVAVIDGSSVETRTWLLDPGVDIPAGASAVHGISTEFAAQHGQDYSEGYEEIREALHNSWARDHAVVAFNASYDLTVMHAEGLRIGKPAFVPGLVIDPYVIDRAMDTFRKGKRTLAAVCEHYGISLESAHEAEADAKAAAALARELAVRFPDILGLDLMVDQADWHAERQRDFAEYLLSQGRDVADVNGQWPIRIIA</sequence>
<dbReference type="SUPFAM" id="SSF53187">
    <property type="entry name" value="Zn-dependent exopeptidases"/>
    <property type="match status" value="1"/>
</dbReference>
<dbReference type="SFLD" id="SFLDF00009">
    <property type="entry name" value="o-succinylbenzoate_synthase"/>
    <property type="match status" value="1"/>
</dbReference>
<dbReference type="NCBIfam" id="NF005927">
    <property type="entry name" value="PRK07942.1"/>
    <property type="match status" value="1"/>
</dbReference>
<evidence type="ECO:0000259" key="16">
    <source>
        <dbReference type="PROSITE" id="PS50893"/>
    </source>
</evidence>
<dbReference type="Pfam" id="PF00005">
    <property type="entry name" value="ABC_tran"/>
    <property type="match status" value="2"/>
</dbReference>
<keyword evidence="10" id="KW-0067">ATP-binding</keyword>
<dbReference type="Gene3D" id="3.40.630.30">
    <property type="match status" value="1"/>
</dbReference>
<dbReference type="InterPro" id="IPR017871">
    <property type="entry name" value="ABC_transporter-like_CS"/>
</dbReference>
<dbReference type="InterPro" id="IPR000182">
    <property type="entry name" value="GNAT_dom"/>
</dbReference>
<dbReference type="SUPFAM" id="SSF52540">
    <property type="entry name" value="P-loop containing nucleoside triphosphate hydrolases"/>
    <property type="match status" value="2"/>
</dbReference>
<evidence type="ECO:0000313" key="20">
    <source>
        <dbReference type="Proteomes" id="UP000076837"/>
    </source>
</evidence>
<gene>
    <name evidence="19" type="ORF">ST47_g1118</name>
</gene>
<dbReference type="EC" id="4.2.1.113" evidence="13"/>
<dbReference type="Pfam" id="PF00929">
    <property type="entry name" value="RNase_T"/>
    <property type="match status" value="1"/>
</dbReference>
<dbReference type="Pfam" id="PF00496">
    <property type="entry name" value="SBP_bac_5"/>
    <property type="match status" value="1"/>
</dbReference>
<comment type="caution">
    <text evidence="19">The sequence shown here is derived from an EMBL/GenBank/DDBJ whole genome shotgun (WGS) entry which is preliminary data.</text>
</comment>
<dbReference type="GO" id="GO:0016747">
    <property type="term" value="F:acyltransferase activity, transferring groups other than amino-acyl groups"/>
    <property type="evidence" value="ECO:0007669"/>
    <property type="project" value="InterPro"/>
</dbReference>
<dbReference type="SUPFAM" id="SSF55729">
    <property type="entry name" value="Acyl-CoA N-acyltransferases (Nat)"/>
    <property type="match status" value="1"/>
</dbReference>
<dbReference type="SUPFAM" id="SSF56601">
    <property type="entry name" value="beta-lactamase/transpeptidase-like"/>
    <property type="match status" value="1"/>
</dbReference>
<dbReference type="GO" id="GO:0003676">
    <property type="term" value="F:nucleic acid binding"/>
    <property type="evidence" value="ECO:0007669"/>
    <property type="project" value="InterPro"/>
</dbReference>
<dbReference type="Proteomes" id="UP000076837">
    <property type="component" value="Unassembled WGS sequence"/>
</dbReference>
<dbReference type="Pfam" id="PF19300">
    <property type="entry name" value="BPD_transp_1_N"/>
    <property type="match status" value="1"/>
</dbReference>
<dbReference type="SUPFAM" id="SSF82171">
    <property type="entry name" value="DPP6 N-terminal domain-like"/>
    <property type="match status" value="1"/>
</dbReference>
<dbReference type="InterPro" id="IPR000914">
    <property type="entry name" value="SBP_5_dom"/>
</dbReference>
<dbReference type="PANTHER" id="PTHR43297">
    <property type="entry name" value="OLIGOPEPTIDE TRANSPORT ATP-BINDING PROTEIN APPD"/>
    <property type="match status" value="1"/>
</dbReference>
<feature type="chain" id="PRO_5007843865" description="o-succinylbenzoate synthase" evidence="15">
    <location>
        <begin position="21"/>
        <end position="4020"/>
    </location>
</feature>
<dbReference type="CDD" id="cd03257">
    <property type="entry name" value="ABC_NikE_OppD_transporters"/>
    <property type="match status" value="2"/>
</dbReference>
<dbReference type="SUPFAM" id="SSF55031">
    <property type="entry name" value="Bacterial exopeptidase dimerisation domain"/>
    <property type="match status" value="1"/>
</dbReference>
<evidence type="ECO:0000256" key="2">
    <source>
        <dbReference type="ARBA" id="ARBA00001968"/>
    </source>
</evidence>
<feature type="transmembrane region" description="Helical" evidence="14">
    <location>
        <begin position="837"/>
        <end position="856"/>
    </location>
</feature>
<feature type="transmembrane region" description="Helical" evidence="14">
    <location>
        <begin position="703"/>
        <end position="725"/>
    </location>
</feature>
<dbReference type="STRING" id="5454.A0A163L9B0"/>
<dbReference type="SUPFAM" id="SSF54826">
    <property type="entry name" value="Enolase N-terminal domain-like"/>
    <property type="match status" value="1"/>
</dbReference>
<comment type="similarity">
    <text evidence="5">Belongs to the peptidase M20A family.</text>
</comment>
<dbReference type="InterPro" id="IPR036264">
    <property type="entry name" value="Bact_exopeptidase_dim_dom"/>
</dbReference>
<dbReference type="InterPro" id="IPR011042">
    <property type="entry name" value="6-blade_b-propeller_TolB-like"/>
</dbReference>
<feature type="domain" description="ABC transmembrane type-1" evidence="17">
    <location>
        <begin position="655"/>
        <end position="856"/>
    </location>
</feature>
<evidence type="ECO:0000259" key="17">
    <source>
        <dbReference type="PROSITE" id="PS50928"/>
    </source>
</evidence>
<dbReference type="InterPro" id="IPR013342">
    <property type="entry name" value="Mandelate_racemase_C"/>
</dbReference>
<feature type="transmembrane region" description="Helical" evidence="14">
    <location>
        <begin position="737"/>
        <end position="756"/>
    </location>
</feature>
<dbReference type="CDD" id="cd06127">
    <property type="entry name" value="DEDDh"/>
    <property type="match status" value="1"/>
</dbReference>
<feature type="domain" description="N-acetyltransferase" evidence="18">
    <location>
        <begin position="3177"/>
        <end position="3325"/>
    </location>
</feature>
<dbReference type="Pfam" id="PF00528">
    <property type="entry name" value="BPD_transp_1"/>
    <property type="match status" value="2"/>
</dbReference>
<evidence type="ECO:0000256" key="15">
    <source>
        <dbReference type="SAM" id="SignalP"/>
    </source>
</evidence>
<dbReference type="Pfam" id="PF13378">
    <property type="entry name" value="MR_MLE_C"/>
    <property type="match status" value="1"/>
</dbReference>
<dbReference type="InterPro" id="IPR036397">
    <property type="entry name" value="RNaseH_sf"/>
</dbReference>
<dbReference type="CDD" id="cd04301">
    <property type="entry name" value="NAT_SF"/>
    <property type="match status" value="1"/>
</dbReference>
<dbReference type="NCBIfam" id="TIGR01928">
    <property type="entry name" value="menC_lowGC_arch"/>
    <property type="match status" value="1"/>
</dbReference>
<dbReference type="Pfam" id="PF01546">
    <property type="entry name" value="Peptidase_M20"/>
    <property type="match status" value="1"/>
</dbReference>
<evidence type="ECO:0000256" key="1">
    <source>
        <dbReference type="ARBA" id="ARBA00001946"/>
    </source>
</evidence>
<protein>
    <recommendedName>
        <fullName evidence="13">o-succinylbenzoate synthase</fullName>
        <ecNumber evidence="13">4.2.1.113</ecNumber>
    </recommendedName>
</protein>
<dbReference type="InterPro" id="IPR003593">
    <property type="entry name" value="AAA+_ATPase"/>
</dbReference>
<dbReference type="SUPFAM" id="SSF51604">
    <property type="entry name" value="Enolase C-terminal domain-like"/>
    <property type="match status" value="1"/>
</dbReference>
<dbReference type="Gene3D" id="3.40.630.10">
    <property type="entry name" value="Zn peptidases"/>
    <property type="match status" value="1"/>
</dbReference>
<dbReference type="PANTHER" id="PTHR43297:SF2">
    <property type="entry name" value="DIPEPTIDE TRANSPORT ATP-BINDING PROTEIN DPPD"/>
    <property type="match status" value="1"/>
</dbReference>
<dbReference type="InterPro" id="IPR012338">
    <property type="entry name" value="Beta-lactam/transpept-like"/>
</dbReference>
<feature type="domain" description="ABC transporter" evidence="16">
    <location>
        <begin position="1473"/>
        <end position="1719"/>
    </location>
</feature>
<dbReference type="Gene3D" id="3.40.710.10">
    <property type="entry name" value="DD-peptidase/beta-lactamase superfamily"/>
    <property type="match status" value="1"/>
</dbReference>
<dbReference type="SUPFAM" id="SSF53098">
    <property type="entry name" value="Ribonuclease H-like"/>
    <property type="match status" value="1"/>
</dbReference>
<dbReference type="Pfam" id="PF00326">
    <property type="entry name" value="Peptidase_S9"/>
    <property type="match status" value="1"/>
</dbReference>
<dbReference type="InterPro" id="IPR000515">
    <property type="entry name" value="MetI-like"/>
</dbReference>
<evidence type="ECO:0000256" key="8">
    <source>
        <dbReference type="ARBA" id="ARBA00022692"/>
    </source>
</evidence>
<dbReference type="Gene3D" id="1.10.3720.10">
    <property type="entry name" value="MetI-like"/>
    <property type="match status" value="2"/>
</dbReference>
<evidence type="ECO:0000256" key="12">
    <source>
        <dbReference type="ARBA" id="ARBA00023136"/>
    </source>
</evidence>
<dbReference type="Gene3D" id="3.20.20.120">
    <property type="entry name" value="Enolase-like C-terminal domain"/>
    <property type="match status" value="1"/>
</dbReference>
<dbReference type="SMART" id="SM00922">
    <property type="entry name" value="MR_MLE"/>
    <property type="match status" value="1"/>
</dbReference>
<dbReference type="InterPro" id="IPR029065">
    <property type="entry name" value="Enolase_C-like"/>
</dbReference>
<comment type="cofactor">
    <cofactor evidence="2">
        <name>a divalent metal cation</name>
        <dbReference type="ChEBI" id="CHEBI:60240"/>
    </cofactor>
</comment>
<dbReference type="Pfam" id="PF00583">
    <property type="entry name" value="Acetyltransf_1"/>
    <property type="match status" value="1"/>
</dbReference>
<dbReference type="InterPro" id="IPR036849">
    <property type="entry name" value="Enolase-like_C_sf"/>
</dbReference>
<dbReference type="Gene3D" id="3.30.390.10">
    <property type="entry name" value="Enolase-like, N-terminal domain"/>
    <property type="match status" value="1"/>
</dbReference>
<dbReference type="Pfam" id="PF00144">
    <property type="entry name" value="Beta-lactamase"/>
    <property type="match status" value="1"/>
</dbReference>
<dbReference type="PROSITE" id="PS50893">
    <property type="entry name" value="ABC_TRANSPORTER_2"/>
    <property type="match status" value="2"/>
</dbReference>
<evidence type="ECO:0000256" key="9">
    <source>
        <dbReference type="ARBA" id="ARBA00022741"/>
    </source>
</evidence>
<dbReference type="InterPro" id="IPR045621">
    <property type="entry name" value="BPD_transp_1_N"/>
</dbReference>
<feature type="transmembrane region" description="Helical" evidence="14">
    <location>
        <begin position="1113"/>
        <end position="1136"/>
    </location>
</feature>
<keyword evidence="11 14" id="KW-1133">Transmembrane helix</keyword>
<keyword evidence="7" id="KW-1003">Cell membrane</keyword>
<comment type="cofactor">
    <cofactor evidence="1">
        <name>Mg(2+)</name>
        <dbReference type="ChEBI" id="CHEBI:18420"/>
    </cofactor>
</comment>
<dbReference type="Gene3D" id="2.120.10.30">
    <property type="entry name" value="TolB, C-terminal domain"/>
    <property type="match status" value="2"/>
</dbReference>
<dbReference type="GO" id="GO:0055085">
    <property type="term" value="P:transmembrane transport"/>
    <property type="evidence" value="ECO:0007669"/>
    <property type="project" value="InterPro"/>
</dbReference>
<feature type="transmembrane region" description="Helical" evidence="14">
    <location>
        <begin position="1069"/>
        <end position="1092"/>
    </location>
</feature>
<dbReference type="Gene3D" id="3.30.420.10">
    <property type="entry name" value="Ribonuclease H-like superfamily/Ribonuclease H"/>
    <property type="match status" value="1"/>
</dbReference>
<dbReference type="InterPro" id="IPR011650">
    <property type="entry name" value="Peptidase_M20_dimer"/>
</dbReference>
<dbReference type="PROSITE" id="PS00211">
    <property type="entry name" value="ABC_TRANSPORTER_1"/>
    <property type="match status" value="2"/>
</dbReference>
<dbReference type="GO" id="GO:0005886">
    <property type="term" value="C:plasma membrane"/>
    <property type="evidence" value="ECO:0007669"/>
    <property type="project" value="UniProtKB-SubCell"/>
</dbReference>
<evidence type="ECO:0000256" key="6">
    <source>
        <dbReference type="ARBA" id="ARBA00022448"/>
    </source>
</evidence>
<feature type="signal peptide" evidence="15">
    <location>
        <begin position="1"/>
        <end position="20"/>
    </location>
</feature>
<organism evidence="19 20">
    <name type="scientific">Didymella rabiei</name>
    <name type="common">Chickpea ascochyta blight fungus</name>
    <name type="synonym">Mycosphaerella rabiei</name>
    <dbReference type="NCBI Taxonomy" id="5454"/>
    <lineage>
        <taxon>Eukaryota</taxon>
        <taxon>Fungi</taxon>
        <taxon>Dikarya</taxon>
        <taxon>Ascomycota</taxon>
        <taxon>Pezizomycotina</taxon>
        <taxon>Dothideomycetes</taxon>
        <taxon>Pleosporomycetidae</taxon>
        <taxon>Pleosporales</taxon>
        <taxon>Pleosporineae</taxon>
        <taxon>Didymellaceae</taxon>
        <taxon>Ascochyta</taxon>
    </lineage>
</organism>
<dbReference type="PROSITE" id="PS51257">
    <property type="entry name" value="PROKAR_LIPOPROTEIN"/>
    <property type="match status" value="1"/>
</dbReference>
<feature type="domain" description="ABC transporter" evidence="16">
    <location>
        <begin position="1180"/>
        <end position="1435"/>
    </location>
</feature>
<dbReference type="SFLD" id="SFLDS00001">
    <property type="entry name" value="Enolase"/>
    <property type="match status" value="1"/>
</dbReference>
<dbReference type="GO" id="GO:0043748">
    <property type="term" value="F:O-succinylbenzoate synthase activity"/>
    <property type="evidence" value="ECO:0007669"/>
    <property type="project" value="UniProtKB-EC"/>
</dbReference>
<keyword evidence="6" id="KW-0813">Transport</keyword>
<dbReference type="InterPro" id="IPR050388">
    <property type="entry name" value="ABC_Ni/Peptide_Import"/>
</dbReference>
<dbReference type="Gene3D" id="3.10.105.10">
    <property type="entry name" value="Dipeptide-binding Protein, Domain 3"/>
    <property type="match status" value="1"/>
</dbReference>
<name>A0A163L9B0_DIDRA</name>
<dbReference type="InterPro" id="IPR016181">
    <property type="entry name" value="Acyl_CoA_acyltransferase"/>
</dbReference>
<dbReference type="InterPro" id="IPR010197">
    <property type="entry name" value="OSBS/NAAAR"/>
</dbReference>
<dbReference type="PROSITE" id="PS50928">
    <property type="entry name" value="ABC_TM1"/>
    <property type="match status" value="2"/>
</dbReference>
<evidence type="ECO:0000313" key="19">
    <source>
        <dbReference type="EMBL" id="KZM27596.1"/>
    </source>
</evidence>
<evidence type="ECO:0000256" key="4">
    <source>
        <dbReference type="ARBA" id="ARBA00004651"/>
    </source>
</evidence>
<dbReference type="Pfam" id="PF07687">
    <property type="entry name" value="M20_dimer"/>
    <property type="match status" value="1"/>
</dbReference>
<dbReference type="InterPro" id="IPR002933">
    <property type="entry name" value="Peptidase_M20"/>
</dbReference>
<dbReference type="Gene3D" id="3.40.50.1820">
    <property type="entry name" value="alpha/beta hydrolase"/>
    <property type="match status" value="1"/>
</dbReference>
<evidence type="ECO:0000259" key="18">
    <source>
        <dbReference type="PROSITE" id="PS51186"/>
    </source>
</evidence>
<dbReference type="SMART" id="SM00382">
    <property type="entry name" value="AAA"/>
    <property type="match status" value="2"/>
</dbReference>
<dbReference type="InterPro" id="IPR029017">
    <property type="entry name" value="Enolase-like_N"/>
</dbReference>
<dbReference type="GO" id="GO:0005524">
    <property type="term" value="F:ATP binding"/>
    <property type="evidence" value="ECO:0007669"/>
    <property type="project" value="UniProtKB-KW"/>
</dbReference>
<dbReference type="GO" id="GO:0008236">
    <property type="term" value="F:serine-type peptidase activity"/>
    <property type="evidence" value="ECO:0007669"/>
    <property type="project" value="InterPro"/>
</dbReference>
<dbReference type="SFLD" id="SFLDG00180">
    <property type="entry name" value="muconate_cycloisomerase"/>
    <property type="match status" value="1"/>
</dbReference>
<feature type="transmembrane region" description="Helical" evidence="14">
    <location>
        <begin position="661"/>
        <end position="683"/>
    </location>
</feature>
<keyword evidence="15" id="KW-0732">Signal</keyword>
<dbReference type="InterPro" id="IPR035906">
    <property type="entry name" value="MetI-like_sf"/>
</dbReference>
<dbReference type="GO" id="GO:0016887">
    <property type="term" value="F:ATP hydrolysis activity"/>
    <property type="evidence" value="ECO:0007669"/>
    <property type="project" value="InterPro"/>
</dbReference>
<dbReference type="GO" id="GO:0006508">
    <property type="term" value="P:proteolysis"/>
    <property type="evidence" value="ECO:0007669"/>
    <property type="project" value="InterPro"/>
</dbReference>
<evidence type="ECO:0000256" key="10">
    <source>
        <dbReference type="ARBA" id="ARBA00022840"/>
    </source>
</evidence>
<evidence type="ECO:0000256" key="13">
    <source>
        <dbReference type="ARBA" id="ARBA00029491"/>
    </source>
</evidence>
<dbReference type="EMBL" id="JYNV01000060">
    <property type="protein sequence ID" value="KZM27596.1"/>
    <property type="molecule type" value="Genomic_DNA"/>
</dbReference>
<dbReference type="Gene3D" id="3.30.70.360">
    <property type="match status" value="1"/>
</dbReference>
<dbReference type="InterPro" id="IPR029058">
    <property type="entry name" value="AB_hydrolase_fold"/>
</dbReference>
<dbReference type="SUPFAM" id="SSF53474">
    <property type="entry name" value="alpha/beta-Hydrolases"/>
    <property type="match status" value="1"/>
</dbReference>
<keyword evidence="20" id="KW-1185">Reference proteome</keyword>
<dbReference type="GO" id="GO:0009234">
    <property type="term" value="P:menaquinone biosynthetic process"/>
    <property type="evidence" value="ECO:0007669"/>
    <property type="project" value="InterPro"/>
</dbReference>
<feature type="transmembrane region" description="Helical" evidence="14">
    <location>
        <begin position="952"/>
        <end position="972"/>
    </location>
</feature>
<dbReference type="CDD" id="cd03317">
    <property type="entry name" value="NAAAR"/>
    <property type="match status" value="1"/>
</dbReference>
<evidence type="ECO:0000256" key="14">
    <source>
        <dbReference type="SAM" id="Phobius"/>
    </source>
</evidence>
<dbReference type="InterPro" id="IPR013520">
    <property type="entry name" value="Ribonucl_H"/>
</dbReference>
<evidence type="ECO:0000256" key="5">
    <source>
        <dbReference type="ARBA" id="ARBA00006247"/>
    </source>
</evidence>
<keyword evidence="9" id="KW-0547">Nucleotide-binding</keyword>
<feature type="transmembrane region" description="Helical" evidence="14">
    <location>
        <begin position="887"/>
        <end position="909"/>
    </location>
</feature>
<dbReference type="InterPro" id="IPR001466">
    <property type="entry name" value="Beta-lactam-related"/>
</dbReference>
<dbReference type="SUPFAM" id="SSF53850">
    <property type="entry name" value="Periplasmic binding protein-like II"/>
    <property type="match status" value="1"/>
</dbReference>
<dbReference type="CDD" id="cd00995">
    <property type="entry name" value="PBP2_NikA_DppA_OppA_like"/>
    <property type="match status" value="1"/>
</dbReference>
<feature type="domain" description="ABC transmembrane type-1" evidence="17">
    <location>
        <begin position="948"/>
        <end position="1137"/>
    </location>
</feature>
<dbReference type="InterPro" id="IPR003439">
    <property type="entry name" value="ABC_transporter-like_ATP-bd"/>
</dbReference>
<evidence type="ECO:0000256" key="7">
    <source>
        <dbReference type="ARBA" id="ARBA00022475"/>
    </source>
</evidence>
<dbReference type="CDD" id="cd06261">
    <property type="entry name" value="TM_PBP2"/>
    <property type="match status" value="2"/>
</dbReference>
<dbReference type="Gene3D" id="3.40.50.300">
    <property type="entry name" value="P-loop containing nucleotide triphosphate hydrolases"/>
    <property type="match status" value="2"/>
</dbReference>